<dbReference type="GO" id="GO:0033925">
    <property type="term" value="F:mannosyl-glycoprotein endo-beta-N-acetylglucosaminidase activity"/>
    <property type="evidence" value="ECO:0007669"/>
    <property type="project" value="UniProtKB-EC"/>
</dbReference>
<name>A0A836CIV1_9STRA</name>
<dbReference type="OrthoDB" id="284473at2759"/>
<dbReference type="Proteomes" id="UP000664859">
    <property type="component" value="Unassembled WGS sequence"/>
</dbReference>
<feature type="domain" description="Cytosolic endo-beta-N-acetylglucosaminidase TIM barrel" evidence="1">
    <location>
        <begin position="15"/>
        <end position="112"/>
    </location>
</feature>
<evidence type="ECO:0000313" key="2">
    <source>
        <dbReference type="EMBL" id="KAG5187119.1"/>
    </source>
</evidence>
<proteinExistence type="predicted"/>
<gene>
    <name evidence="2" type="ORF">JKP88DRAFT_260313</name>
</gene>
<sequence>MRGGYLADRFVLGAEYSEDDGFRLYDWDVIDVFVYFSHHLVTIPPQGWIDVAHRHGCRVLGTFITEWDKGAATCQELFEDTATADVAVANLTRIAADHCFDGWLINIENKASTRECTEVHD</sequence>
<evidence type="ECO:0000313" key="3">
    <source>
        <dbReference type="Proteomes" id="UP000664859"/>
    </source>
</evidence>
<dbReference type="InterPro" id="IPR032979">
    <property type="entry name" value="ENGase"/>
</dbReference>
<dbReference type="InterPro" id="IPR005201">
    <property type="entry name" value="TIM_ENGase"/>
</dbReference>
<organism evidence="2 3">
    <name type="scientific">Tribonema minus</name>
    <dbReference type="NCBI Taxonomy" id="303371"/>
    <lineage>
        <taxon>Eukaryota</taxon>
        <taxon>Sar</taxon>
        <taxon>Stramenopiles</taxon>
        <taxon>Ochrophyta</taxon>
        <taxon>PX clade</taxon>
        <taxon>Xanthophyceae</taxon>
        <taxon>Tribonematales</taxon>
        <taxon>Tribonemataceae</taxon>
        <taxon>Tribonema</taxon>
    </lineage>
</organism>
<reference evidence="2" key="1">
    <citation type="submission" date="2021-02" db="EMBL/GenBank/DDBJ databases">
        <title>First Annotated Genome of the Yellow-green Alga Tribonema minus.</title>
        <authorList>
            <person name="Mahan K.M."/>
        </authorList>
    </citation>
    <scope>NUCLEOTIDE SEQUENCE</scope>
    <source>
        <strain evidence="2">UTEX B ZZ1240</strain>
    </source>
</reference>
<keyword evidence="3" id="KW-1185">Reference proteome</keyword>
<comment type="caution">
    <text evidence="2">The sequence shown here is derived from an EMBL/GenBank/DDBJ whole genome shotgun (WGS) entry which is preliminary data.</text>
</comment>
<evidence type="ECO:0000259" key="1">
    <source>
        <dbReference type="Pfam" id="PF03644"/>
    </source>
</evidence>
<accession>A0A836CIV1</accession>
<protein>
    <submittedName>
        <fullName evidence="2">Cytosolic endo-beta-N-acetylglucosaminidase-like protein</fullName>
    </submittedName>
</protein>
<dbReference type="Pfam" id="PF03644">
    <property type="entry name" value="Glyco_hydro_85"/>
    <property type="match status" value="1"/>
</dbReference>
<dbReference type="EMBL" id="JAFCMP010000094">
    <property type="protein sequence ID" value="KAG5187119.1"/>
    <property type="molecule type" value="Genomic_DNA"/>
</dbReference>
<dbReference type="PANTHER" id="PTHR13246">
    <property type="entry name" value="ENDO BETA N-ACETYLGLUCOSAMINIDASE"/>
    <property type="match status" value="1"/>
</dbReference>
<dbReference type="AlphaFoldDB" id="A0A836CIV1"/>
<dbReference type="GO" id="GO:0005829">
    <property type="term" value="C:cytosol"/>
    <property type="evidence" value="ECO:0007669"/>
    <property type="project" value="UniProtKB-SubCell"/>
</dbReference>
<dbReference type="Gene3D" id="3.20.20.80">
    <property type="entry name" value="Glycosidases"/>
    <property type="match status" value="1"/>
</dbReference>
<dbReference type="PANTHER" id="PTHR13246:SF1">
    <property type="entry name" value="CYTOSOLIC ENDO-BETA-N-ACETYLGLUCOSAMINIDASE"/>
    <property type="match status" value="1"/>
</dbReference>